<keyword evidence="6 8" id="KW-0810">Translation regulation</keyword>
<feature type="domain" description="Nanos-type" evidence="9">
    <location>
        <begin position="357"/>
        <end position="414"/>
    </location>
</feature>
<evidence type="ECO:0000259" key="9">
    <source>
        <dbReference type="PROSITE" id="PS51522"/>
    </source>
</evidence>
<keyword evidence="7 8" id="KW-0694">RNA-binding</keyword>
<dbReference type="PROSITE" id="PS51522">
    <property type="entry name" value="ZF_NANOS"/>
    <property type="match status" value="1"/>
</dbReference>
<dbReference type="EMBL" id="CAVLEF010000011">
    <property type="protein sequence ID" value="CAK1549138.1"/>
    <property type="molecule type" value="Genomic_DNA"/>
</dbReference>
<keyword evidence="5" id="KW-0862">Zinc</keyword>
<keyword evidence="2" id="KW-0963">Cytoplasm</keyword>
<comment type="caution">
    <text evidence="10">The sequence shown here is derived from an EMBL/GenBank/DDBJ whole genome shotgun (WGS) entry which is preliminary data.</text>
</comment>
<dbReference type="GO" id="GO:0006417">
    <property type="term" value="P:regulation of translation"/>
    <property type="evidence" value="ECO:0007669"/>
    <property type="project" value="UniProtKB-UniRule"/>
</dbReference>
<dbReference type="GO" id="GO:0003723">
    <property type="term" value="F:RNA binding"/>
    <property type="evidence" value="ECO:0007669"/>
    <property type="project" value="UniProtKB-UniRule"/>
</dbReference>
<reference evidence="10 11" key="1">
    <citation type="submission" date="2023-11" db="EMBL/GenBank/DDBJ databases">
        <authorList>
            <person name="Okamura Y."/>
        </authorList>
    </citation>
    <scope>NUCLEOTIDE SEQUENCE [LARGE SCALE GENOMIC DNA]</scope>
</reference>
<evidence type="ECO:0000256" key="5">
    <source>
        <dbReference type="ARBA" id="ARBA00022833"/>
    </source>
</evidence>
<evidence type="ECO:0000313" key="11">
    <source>
        <dbReference type="Proteomes" id="UP001497472"/>
    </source>
</evidence>
<evidence type="ECO:0000256" key="1">
    <source>
        <dbReference type="ARBA" id="ARBA00004496"/>
    </source>
</evidence>
<evidence type="ECO:0000256" key="8">
    <source>
        <dbReference type="PROSITE-ProRule" id="PRU00855"/>
    </source>
</evidence>
<evidence type="ECO:0000256" key="4">
    <source>
        <dbReference type="ARBA" id="ARBA00022771"/>
    </source>
</evidence>
<evidence type="ECO:0000256" key="2">
    <source>
        <dbReference type="ARBA" id="ARBA00022490"/>
    </source>
</evidence>
<keyword evidence="3" id="KW-0479">Metal-binding</keyword>
<accession>A0AAV1JKM0</accession>
<dbReference type="InterPro" id="IPR008705">
    <property type="entry name" value="Nanos/Xcar2"/>
</dbReference>
<dbReference type="Proteomes" id="UP001497472">
    <property type="component" value="Unassembled WGS sequence"/>
</dbReference>
<keyword evidence="11" id="KW-1185">Reference proteome</keyword>
<dbReference type="Gene3D" id="4.10.60.30">
    <property type="entry name" value="Nanos, RNA-binding domain"/>
    <property type="match status" value="1"/>
</dbReference>
<dbReference type="GO" id="GO:0005737">
    <property type="term" value="C:cytoplasm"/>
    <property type="evidence" value="ECO:0007669"/>
    <property type="project" value="UniProtKB-SubCell"/>
</dbReference>
<dbReference type="PANTHER" id="PTHR12887">
    <property type="entry name" value="NANOS PROTEIN"/>
    <property type="match status" value="1"/>
</dbReference>
<organism evidence="10 11">
    <name type="scientific">Leptosia nina</name>
    <dbReference type="NCBI Taxonomy" id="320188"/>
    <lineage>
        <taxon>Eukaryota</taxon>
        <taxon>Metazoa</taxon>
        <taxon>Ecdysozoa</taxon>
        <taxon>Arthropoda</taxon>
        <taxon>Hexapoda</taxon>
        <taxon>Insecta</taxon>
        <taxon>Pterygota</taxon>
        <taxon>Neoptera</taxon>
        <taxon>Endopterygota</taxon>
        <taxon>Lepidoptera</taxon>
        <taxon>Glossata</taxon>
        <taxon>Ditrysia</taxon>
        <taxon>Papilionoidea</taxon>
        <taxon>Pieridae</taxon>
        <taxon>Pierinae</taxon>
        <taxon>Leptosia</taxon>
    </lineage>
</organism>
<comment type="similarity">
    <text evidence="8">Belongs to the nanos family.</text>
</comment>
<proteinExistence type="inferred from homology"/>
<evidence type="ECO:0000256" key="6">
    <source>
        <dbReference type="ARBA" id="ARBA00022845"/>
    </source>
</evidence>
<evidence type="ECO:0000256" key="3">
    <source>
        <dbReference type="ARBA" id="ARBA00022723"/>
    </source>
</evidence>
<comment type="subcellular location">
    <subcellularLocation>
        <location evidence="1">Cytoplasm</location>
    </subcellularLocation>
</comment>
<evidence type="ECO:0000313" key="10">
    <source>
        <dbReference type="EMBL" id="CAK1549138.1"/>
    </source>
</evidence>
<dbReference type="InterPro" id="IPR038129">
    <property type="entry name" value="Nanos_sf"/>
</dbReference>
<sequence>MFPTKSDTLELQSLLPRPERNVDMPIFQSTLYATNRSSSSTDTSPESYFESSFSNACRPEQEYGQYQLFSQPKPFEVPMFHRTETNRLHFNTPFRPTFEHSEPSFQTPFSSRQRPILGRQIIPKSPVSPEKHEQFFKQYTLFPTEDSSPKREFENVSQRSFLFLKEDKKREFESLSPRNALFSIDDKKREFESLSPRNALFSIDDKKREFESLSPRNALFSIDDKKREFESLSPRNAFFSIDDKKRERDSLSPRSSLFSTDDKKREFDNLSPRSSLFFIVEDKKREFDNLSQRSYLSPVEDKKSDFYSISPSSSVSPPHSMRMSPGSIGYIPQISPITNPIRFNKAASSSGLRDSKLCTFCKKNGERPAVYGTHTVKTKVRNKFVVSCPILRLHVCSTCGASGDNAHTITYCPVLRSNNNGKPLESTTITLKSTRMKSNGKKRFH</sequence>
<name>A0AAV1JKM0_9NEOP</name>
<gene>
    <name evidence="10" type="ORF">LNINA_LOCUS8466</name>
</gene>
<evidence type="ECO:0000256" key="7">
    <source>
        <dbReference type="ARBA" id="ARBA00022884"/>
    </source>
</evidence>
<protein>
    <recommendedName>
        <fullName evidence="9">Nanos-type domain-containing protein</fullName>
    </recommendedName>
</protein>
<dbReference type="Pfam" id="PF05741">
    <property type="entry name" value="zf-nanos"/>
    <property type="match status" value="1"/>
</dbReference>
<dbReference type="GO" id="GO:0008270">
    <property type="term" value="F:zinc ion binding"/>
    <property type="evidence" value="ECO:0007669"/>
    <property type="project" value="UniProtKB-KW"/>
</dbReference>
<dbReference type="AlphaFoldDB" id="A0AAV1JKM0"/>
<dbReference type="InterPro" id="IPR024161">
    <property type="entry name" value="Znf_nanos-typ"/>
</dbReference>
<keyword evidence="4 8" id="KW-0863">Zinc-finger</keyword>